<dbReference type="RefSeq" id="WP_212966446.1">
    <property type="nucleotide sequence ID" value="NZ_BORB01000019.1"/>
</dbReference>
<proteinExistence type="predicted"/>
<dbReference type="InterPro" id="IPR017592">
    <property type="entry name" value="Pilus_assmbl_Flp-typ_CpaB"/>
</dbReference>
<feature type="transmembrane region" description="Helical" evidence="2">
    <location>
        <begin position="7"/>
        <end position="26"/>
    </location>
</feature>
<evidence type="ECO:0000256" key="2">
    <source>
        <dbReference type="SAM" id="Phobius"/>
    </source>
</evidence>
<dbReference type="SMART" id="SM00858">
    <property type="entry name" value="SAF"/>
    <property type="match status" value="1"/>
</dbReference>
<dbReference type="CDD" id="cd11614">
    <property type="entry name" value="SAF_CpaB_FlgA_like"/>
    <property type="match status" value="1"/>
</dbReference>
<accession>A0ABQ4KJJ8</accession>
<feature type="compositionally biased region" description="Basic and acidic residues" evidence="1">
    <location>
        <begin position="227"/>
        <end position="283"/>
    </location>
</feature>
<evidence type="ECO:0000313" key="5">
    <source>
        <dbReference type="Proteomes" id="UP000679950"/>
    </source>
</evidence>
<evidence type="ECO:0000259" key="3">
    <source>
        <dbReference type="SMART" id="SM00858"/>
    </source>
</evidence>
<comment type="caution">
    <text evidence="4">The sequence shown here is derived from an EMBL/GenBank/DDBJ whole genome shotgun (WGS) entry which is preliminary data.</text>
</comment>
<keyword evidence="2" id="KW-1133">Transmembrane helix</keyword>
<dbReference type="Proteomes" id="UP000679950">
    <property type="component" value="Unassembled WGS sequence"/>
</dbReference>
<gene>
    <name evidence="4" type="ORF">J8TS2_24540</name>
</gene>
<feature type="domain" description="SAF" evidence="3">
    <location>
        <begin position="41"/>
        <end position="103"/>
    </location>
</feature>
<dbReference type="Pfam" id="PF08666">
    <property type="entry name" value="SAF"/>
    <property type="match status" value="1"/>
</dbReference>
<evidence type="ECO:0000313" key="4">
    <source>
        <dbReference type="EMBL" id="GIN58135.1"/>
    </source>
</evidence>
<reference evidence="4 5" key="1">
    <citation type="submission" date="2021-03" db="EMBL/GenBank/DDBJ databases">
        <title>Antimicrobial resistance genes in bacteria isolated from Japanese honey, and their potential for conferring macrolide and lincosamide resistance in the American foulbrood pathogen Paenibacillus larvae.</title>
        <authorList>
            <person name="Okamoto M."/>
            <person name="Kumagai M."/>
            <person name="Kanamori H."/>
            <person name="Takamatsu D."/>
        </authorList>
    </citation>
    <scope>NUCLEOTIDE SEQUENCE [LARGE SCALE GENOMIC DNA]</scope>
    <source>
        <strain evidence="4 5">J8TS2</strain>
    </source>
</reference>
<keyword evidence="5" id="KW-1185">Reference proteome</keyword>
<protein>
    <recommendedName>
        <fullName evidence="3">SAF domain-containing protein</fullName>
    </recommendedName>
</protein>
<dbReference type="InterPro" id="IPR013974">
    <property type="entry name" value="SAF"/>
</dbReference>
<evidence type="ECO:0000256" key="1">
    <source>
        <dbReference type="SAM" id="MobiDB-lite"/>
    </source>
</evidence>
<organism evidence="4 5">
    <name type="scientific">Lederbergia ruris</name>
    <dbReference type="NCBI Taxonomy" id="217495"/>
    <lineage>
        <taxon>Bacteria</taxon>
        <taxon>Bacillati</taxon>
        <taxon>Bacillota</taxon>
        <taxon>Bacilli</taxon>
        <taxon>Bacillales</taxon>
        <taxon>Bacillaceae</taxon>
        <taxon>Lederbergia</taxon>
    </lineage>
</organism>
<feature type="region of interest" description="Disordered" evidence="1">
    <location>
        <begin position="226"/>
        <end position="283"/>
    </location>
</feature>
<keyword evidence="2" id="KW-0812">Transmembrane</keyword>
<dbReference type="NCBIfam" id="TIGR03177">
    <property type="entry name" value="pilus_cpaB"/>
    <property type="match status" value="1"/>
</dbReference>
<name>A0ABQ4KJJ8_9BACI</name>
<dbReference type="EMBL" id="BORB01000019">
    <property type="protein sequence ID" value="GIN58135.1"/>
    <property type="molecule type" value="Genomic_DNA"/>
</dbReference>
<keyword evidence="2" id="KW-0472">Membrane</keyword>
<sequence length="283" mass="32405">MISAKRKAFIFLIIAFILAIMTGWFINTQISHAKEVMGQSVKVAVAKKDIVAYSEISENMVEWMEIPKSNAVSSFITTEQDLKEHLSIVDLKKGDLITKNLIRSQVDIPDGHRVVWLNPTENVLMDQQIYVGDKVDIIASYEQKNEGVITKRIMNDIDVIQTDSTVVGDSQQEDVSAIKVSITVEQAEQLIHLQNTAKQIRVLRVNQIETNNQEDNEQNNANIQQNTEEKAEQNVEEQEKKEAIAEEEKQAEEKKQEEAKKQEEKKKQEENKKKEDKGEKEKK</sequence>